<dbReference type="InterPro" id="IPR028082">
    <property type="entry name" value="Peripla_BP_I"/>
</dbReference>
<dbReference type="GO" id="GO:0000976">
    <property type="term" value="F:transcription cis-regulatory region binding"/>
    <property type="evidence" value="ECO:0007669"/>
    <property type="project" value="TreeGrafter"/>
</dbReference>
<dbReference type="PANTHER" id="PTHR30146">
    <property type="entry name" value="LACI-RELATED TRANSCRIPTIONAL REPRESSOR"/>
    <property type="match status" value="1"/>
</dbReference>
<evidence type="ECO:0000256" key="3">
    <source>
        <dbReference type="ARBA" id="ARBA00023163"/>
    </source>
</evidence>
<evidence type="ECO:0000313" key="5">
    <source>
        <dbReference type="EMBL" id="TQS46256.1"/>
    </source>
</evidence>
<dbReference type="EMBL" id="VIRS01000002">
    <property type="protein sequence ID" value="TQS46256.1"/>
    <property type="molecule type" value="Genomic_DNA"/>
</dbReference>
<evidence type="ECO:0000256" key="2">
    <source>
        <dbReference type="ARBA" id="ARBA00023125"/>
    </source>
</evidence>
<dbReference type="PROSITE" id="PS00356">
    <property type="entry name" value="HTH_LACI_1"/>
    <property type="match status" value="1"/>
</dbReference>
<dbReference type="CDD" id="cd06267">
    <property type="entry name" value="PBP1_LacI_sugar_binding-like"/>
    <property type="match status" value="1"/>
</dbReference>
<dbReference type="InParanoid" id="A0A545AY36"/>
<name>A0A545AY36_9ACTN</name>
<gene>
    <name evidence="5" type="ORF">FL583_02345</name>
</gene>
<dbReference type="Gene3D" id="1.10.260.40">
    <property type="entry name" value="lambda repressor-like DNA-binding domains"/>
    <property type="match status" value="1"/>
</dbReference>
<dbReference type="PANTHER" id="PTHR30146:SF138">
    <property type="entry name" value="TRANSCRIPTIONAL REGULATORY PROTEIN"/>
    <property type="match status" value="1"/>
</dbReference>
<dbReference type="AlphaFoldDB" id="A0A545AY36"/>
<dbReference type="SMART" id="SM00354">
    <property type="entry name" value="HTH_LACI"/>
    <property type="match status" value="1"/>
</dbReference>
<evidence type="ECO:0000256" key="1">
    <source>
        <dbReference type="ARBA" id="ARBA00023015"/>
    </source>
</evidence>
<keyword evidence="3" id="KW-0804">Transcription</keyword>
<proteinExistence type="predicted"/>
<sequence length="340" mass="35396">MSPTMTDGPAIRRPTVRDVAEAAGVSIASVSRVIAGATKPVSEATRRKVIEAANRLGYTLNTSAQSLSTGRTGTVGLVVPDLGNQYFTTIAQEVVLAARESGFYVLVADSLDATHTEPTLAHQTQLRSDALILCSPRASATALAGVLGVGKPVVTVNRRLTGAASVCTEVTTATAALVDSLLDQGHVALAFIGASADSEQMQNRWRLIESRAAEVGGRSLRIDQEEADIEGAVRSAVAAGCTGLLAANDVQAAAILQALTGLGLRVPADVSVVGFDDTPLARWVTPRLTTAHMHERQVGQAAWAAVYGLLADPTAITHTEFTADPVFRESVGPASLRHTS</sequence>
<dbReference type="InterPro" id="IPR046335">
    <property type="entry name" value="LacI/GalR-like_sensor"/>
</dbReference>
<evidence type="ECO:0000259" key="4">
    <source>
        <dbReference type="PROSITE" id="PS50932"/>
    </source>
</evidence>
<dbReference type="PROSITE" id="PS50932">
    <property type="entry name" value="HTH_LACI_2"/>
    <property type="match status" value="1"/>
</dbReference>
<accession>A0A545AY36</accession>
<comment type="caution">
    <text evidence="5">The sequence shown here is derived from an EMBL/GenBank/DDBJ whole genome shotgun (WGS) entry which is preliminary data.</text>
</comment>
<protein>
    <submittedName>
        <fullName evidence="5">LacI family transcriptional regulator</fullName>
    </submittedName>
</protein>
<dbReference type="InterPro" id="IPR010982">
    <property type="entry name" value="Lambda_DNA-bd_dom_sf"/>
</dbReference>
<dbReference type="SUPFAM" id="SSF47413">
    <property type="entry name" value="lambda repressor-like DNA-binding domains"/>
    <property type="match status" value="1"/>
</dbReference>
<dbReference type="Proteomes" id="UP000317982">
    <property type="component" value="Unassembled WGS sequence"/>
</dbReference>
<dbReference type="InterPro" id="IPR000843">
    <property type="entry name" value="HTH_LacI"/>
</dbReference>
<dbReference type="CDD" id="cd01392">
    <property type="entry name" value="HTH_LacI"/>
    <property type="match status" value="1"/>
</dbReference>
<keyword evidence="1" id="KW-0805">Transcription regulation</keyword>
<dbReference type="Pfam" id="PF00356">
    <property type="entry name" value="LacI"/>
    <property type="match status" value="1"/>
</dbReference>
<dbReference type="Gene3D" id="3.40.50.2300">
    <property type="match status" value="2"/>
</dbReference>
<reference evidence="5 6" key="1">
    <citation type="submission" date="2019-07" db="EMBL/GenBank/DDBJ databases">
        <title>Cryptosporangium phraense sp. nov., isolated from plant litter.</title>
        <authorList>
            <person name="Suriyachadkun C."/>
        </authorList>
    </citation>
    <scope>NUCLEOTIDE SEQUENCE [LARGE SCALE GENOMIC DNA]</scope>
    <source>
        <strain evidence="5 6">A-T 5661</strain>
    </source>
</reference>
<dbReference type="GO" id="GO:0003700">
    <property type="term" value="F:DNA-binding transcription factor activity"/>
    <property type="evidence" value="ECO:0007669"/>
    <property type="project" value="TreeGrafter"/>
</dbReference>
<keyword evidence="6" id="KW-1185">Reference proteome</keyword>
<dbReference type="SUPFAM" id="SSF53822">
    <property type="entry name" value="Periplasmic binding protein-like I"/>
    <property type="match status" value="1"/>
</dbReference>
<evidence type="ECO:0000313" key="6">
    <source>
        <dbReference type="Proteomes" id="UP000317982"/>
    </source>
</evidence>
<keyword evidence="2" id="KW-0238">DNA-binding</keyword>
<dbReference type="Pfam" id="PF13377">
    <property type="entry name" value="Peripla_BP_3"/>
    <property type="match status" value="1"/>
</dbReference>
<feature type="domain" description="HTH lacI-type" evidence="4">
    <location>
        <begin position="14"/>
        <end position="69"/>
    </location>
</feature>
<dbReference type="OrthoDB" id="3258243at2"/>
<organism evidence="5 6">
    <name type="scientific">Cryptosporangium phraense</name>
    <dbReference type="NCBI Taxonomy" id="2593070"/>
    <lineage>
        <taxon>Bacteria</taxon>
        <taxon>Bacillati</taxon>
        <taxon>Actinomycetota</taxon>
        <taxon>Actinomycetes</taxon>
        <taxon>Cryptosporangiales</taxon>
        <taxon>Cryptosporangiaceae</taxon>
        <taxon>Cryptosporangium</taxon>
    </lineage>
</organism>